<feature type="chain" id="PRO_5043517190" description="alpha-1,2-Mannosidase" evidence="14">
    <location>
        <begin position="20"/>
        <end position="1089"/>
    </location>
</feature>
<dbReference type="PANTHER" id="PTHR11742">
    <property type="entry name" value="MANNOSYL-OLIGOSACCHARIDE ALPHA-1,2-MANNOSIDASE-RELATED"/>
    <property type="match status" value="1"/>
</dbReference>
<comment type="caution">
    <text evidence="15">The sequence shown here is derived from an EMBL/GenBank/DDBJ whole genome shotgun (WGS) entry which is preliminary data.</text>
</comment>
<organism evidence="15 16">
    <name type="scientific">Lagenidium giganteum</name>
    <dbReference type="NCBI Taxonomy" id="4803"/>
    <lineage>
        <taxon>Eukaryota</taxon>
        <taxon>Sar</taxon>
        <taxon>Stramenopiles</taxon>
        <taxon>Oomycota</taxon>
        <taxon>Peronosporomycetes</taxon>
        <taxon>Pythiales</taxon>
        <taxon>Pythiaceae</taxon>
    </lineage>
</organism>
<dbReference type="GO" id="GO:0005783">
    <property type="term" value="C:endoplasmic reticulum"/>
    <property type="evidence" value="ECO:0007669"/>
    <property type="project" value="TreeGrafter"/>
</dbReference>
<reference evidence="15" key="1">
    <citation type="submission" date="2022-11" db="EMBL/GenBank/DDBJ databases">
        <authorList>
            <person name="Morgan W.R."/>
            <person name="Tartar A."/>
        </authorList>
    </citation>
    <scope>NUCLEOTIDE SEQUENCE</scope>
    <source>
        <strain evidence="15">ARSEF 373</strain>
    </source>
</reference>
<dbReference type="InterPro" id="IPR036026">
    <property type="entry name" value="Seven-hairpin_glycosidases"/>
</dbReference>
<comment type="similarity">
    <text evidence="3 13">Belongs to the glycosyl hydrolase 47 family.</text>
</comment>
<comment type="pathway">
    <text evidence="2">Protein modification; protein glycosylation.</text>
</comment>
<dbReference type="GO" id="GO:0005975">
    <property type="term" value="P:carbohydrate metabolic process"/>
    <property type="evidence" value="ECO:0007669"/>
    <property type="project" value="InterPro"/>
</dbReference>
<evidence type="ECO:0000256" key="1">
    <source>
        <dbReference type="ARBA" id="ARBA00001913"/>
    </source>
</evidence>
<evidence type="ECO:0000256" key="5">
    <source>
        <dbReference type="ARBA" id="ARBA00022801"/>
    </source>
</evidence>
<dbReference type="SUPFAM" id="SSF48225">
    <property type="entry name" value="Seven-hairpin glycosidases"/>
    <property type="match status" value="2"/>
</dbReference>
<keyword evidence="7 12" id="KW-1015">Disulfide bond</keyword>
<evidence type="ECO:0000256" key="7">
    <source>
        <dbReference type="ARBA" id="ARBA00023157"/>
    </source>
</evidence>
<comment type="catalytic activity">
    <reaction evidence="9">
        <text>N(4)-(alpha-D-Man-(1-&gt;2)-alpha-D-Man-(1-&gt;2)-alpha-D-Man-(1-&gt;3)-[alpha-D-Man-(1-&gt;2)-alpha-D-Man-(1-&gt;3)-[alpha-D-Man-(1-&gt;2)-alpha-D-Man-(1-&gt;6)]-alpha-D-Man-(1-&gt;6)]-beta-D-Man-(1-&gt;4)-beta-D-GlcNAc-(1-&gt;4)-beta-D-GlcNAc)-L-asparaginyl-[protein] (N-glucan mannose isomer 9A1,2,3B1,2,3) + 4 H2O = N(4)-(alpha-D-Man-(1-&gt;3)-[alpha-D-Man-(1-&gt;3)-[alpha-D-Man-(1-&gt;6)]-alpha-D-Man-(1-&gt;6)]-beta-D-Man-(1-&gt;4)-beta-D-GlcNAc-(1-&gt;4)-beta-D-GlcNAc)-L-asparaginyl-[protein] (N-glucan mannose isomer 5A1,2) + 4 beta-D-mannose</text>
        <dbReference type="Rhea" id="RHEA:56008"/>
        <dbReference type="Rhea" id="RHEA-COMP:14356"/>
        <dbReference type="Rhea" id="RHEA-COMP:14367"/>
        <dbReference type="ChEBI" id="CHEBI:15377"/>
        <dbReference type="ChEBI" id="CHEBI:28563"/>
        <dbReference type="ChEBI" id="CHEBI:59087"/>
        <dbReference type="ChEBI" id="CHEBI:139493"/>
        <dbReference type="EC" id="3.2.1.113"/>
    </reaction>
</comment>
<evidence type="ECO:0000256" key="2">
    <source>
        <dbReference type="ARBA" id="ARBA00004922"/>
    </source>
</evidence>
<sequence length="1089" mass="124346">MTTTLFALIVLAVCFVGVAIRTLNSVTANAKHPNLWPSGVLRGPPDHYRYRHTTSWRNSLKDWATSKRRFFKLHSQYLNADQQMVVDMTRHAWKGYRNYAWGEDSLDAIKLRGTTSYNHNMAYTLVDSLDTLFILGLHDEFDEASAWAKANLSAVMSQYGYVSFFETTIRSLGGLLSAYYLSNESHFLDLATQLGIGLTEAFDKETYVPYQFVDLQAGSPTGLDTSNITNKWFDWNSLSKLRGHKPHGIASLAEANSFQLEFAYLAQVSGNESFLTPIQIMNKRMQDMVSRLHPNGLIPNRIDWELGRTNNESKISLGANGDSYYEYLLKQWLQSGKTDDAMKSMYETAVNGMIDRLVRRSKPSGWLYVGEYERGVLEGRMEHLVCFVPGMLALGYMHGMPKSHLTLAEDLARTCVHMYDRTETHLAPEAVRLNTEDQRRLSDLYVTSGDDYNLLRPETVESLMILYRITKDEKYRDYGRTIMKAFEKNCKVAEGGYMSTSNVFLGPPKPKGPVMESFFIGETLKYLFLLFSDDVILPLDEIVFNTEAHPFPIASTTEELLMPNDPLRWIALRGGADGSEAWITAVRSGQFVPFLAKRTATLSPDQARVQHMVRHAWQGYRLYADWQDYFDPINMTGGVVDAHNMAMTLVDSLDTLLIVGLFDEFEEASAWARDNYSQLLDKAGPVSFFETTIRSVAGFLSAYYLSGEQLKDESAHLKARRSVFHFVLFTGHEHLLDLAAALGDRMLKAFDCGLGIPCQRTLEVTGISTLAEANSFQLEFTFLAWATGKDKYLEPVQTVNDFMFDFVYYSHPNGLIPIVLNWDIGRGVPSDVSFGAHGDSYYEYLLKQWLQTGKKDHRMKLQYMLAIESMKERLVSTSLDSNLTYLGHRNVNGEFVWRMEHLTCFVPGMLGLGYIHGMPEWHLDLAKKLLEACVQMYTAMESGLAPEIVYFDLDPEIPSQRMTESMHVLVQDDYNVLRPETIESLFILYRITKEEKYREYGRTIMNAFEAHSKVAQGGYRTVKNVARGPYVTHNSIMESFFISETLKYLFLLFTDDFDLMPLEHMVFNTEAHPLPMWRTWRTTRASKMM</sequence>
<dbReference type="PRINTS" id="PR00747">
    <property type="entry name" value="GLYHDRLASE47"/>
</dbReference>
<dbReference type="GO" id="GO:0005509">
    <property type="term" value="F:calcium ion binding"/>
    <property type="evidence" value="ECO:0007669"/>
    <property type="project" value="InterPro"/>
</dbReference>
<evidence type="ECO:0000256" key="13">
    <source>
        <dbReference type="RuleBase" id="RU361193"/>
    </source>
</evidence>
<proteinExistence type="inferred from homology"/>
<protein>
    <recommendedName>
        <fullName evidence="13">alpha-1,2-Mannosidase</fullName>
        <ecNumber evidence="13">3.2.1.-</ecNumber>
    </recommendedName>
</protein>
<keyword evidence="6 11" id="KW-0106">Calcium</keyword>
<keyword evidence="14" id="KW-0732">Signal</keyword>
<keyword evidence="16" id="KW-1185">Reference proteome</keyword>
<evidence type="ECO:0000256" key="14">
    <source>
        <dbReference type="SAM" id="SignalP"/>
    </source>
</evidence>
<dbReference type="EC" id="3.2.1.-" evidence="13"/>
<evidence type="ECO:0000313" key="15">
    <source>
        <dbReference type="EMBL" id="DAZ97066.1"/>
    </source>
</evidence>
<evidence type="ECO:0000256" key="3">
    <source>
        <dbReference type="ARBA" id="ARBA00007658"/>
    </source>
</evidence>
<name>A0AAV2YS63_9STRA</name>
<dbReference type="AlphaFoldDB" id="A0AAV2YS63"/>
<feature type="active site" evidence="10">
    <location>
        <position position="458"/>
    </location>
</feature>
<evidence type="ECO:0000256" key="8">
    <source>
        <dbReference type="ARBA" id="ARBA00047669"/>
    </source>
</evidence>
<feature type="disulfide bond" evidence="12">
    <location>
        <begin position="386"/>
        <end position="415"/>
    </location>
</feature>
<comment type="cofactor">
    <cofactor evidence="1 11">
        <name>Ca(2+)</name>
        <dbReference type="ChEBI" id="CHEBI:29108"/>
    </cofactor>
</comment>
<dbReference type="EMBL" id="DAKRPA010000147">
    <property type="protein sequence ID" value="DAZ97066.1"/>
    <property type="molecule type" value="Genomic_DNA"/>
</dbReference>
<keyword evidence="4 11" id="KW-0479">Metal-binding</keyword>
<feature type="signal peptide" evidence="14">
    <location>
        <begin position="1"/>
        <end position="19"/>
    </location>
</feature>
<feature type="active site" evidence="10">
    <location>
        <position position="322"/>
    </location>
</feature>
<comment type="catalytic activity">
    <reaction evidence="8">
        <text>N(4)-(alpha-D-Man-(1-&gt;2)-alpha-D-Man-(1-&gt;2)-alpha-D-Man-(1-&gt;3)-[alpha-D-Man-(1-&gt;3)-[alpha-D-Man-(1-&gt;2)-alpha-D-Man-(1-&gt;6)]-alpha-D-Man-(1-&gt;6)]-beta-D-Man-(1-&gt;4)-beta-D-GlcNAc-(1-&gt;4)-beta-D-GlcNAc)-L-asparaginyl-[protein] (N-glucan mannose isomer 8A1,2,3B1,3) + 3 H2O = N(4)-(alpha-D-Man-(1-&gt;3)-[alpha-D-Man-(1-&gt;3)-[alpha-D-Man-(1-&gt;6)]-alpha-D-Man-(1-&gt;6)]-beta-D-Man-(1-&gt;4)-beta-D-GlcNAc-(1-&gt;4)-beta-D-GlcNAc)-L-asparaginyl-[protein] (N-glucan mannose isomer 5A1,2) + 3 beta-D-mannose</text>
        <dbReference type="Rhea" id="RHEA:56028"/>
        <dbReference type="Rhea" id="RHEA-COMP:14358"/>
        <dbReference type="Rhea" id="RHEA-COMP:14367"/>
        <dbReference type="ChEBI" id="CHEBI:15377"/>
        <dbReference type="ChEBI" id="CHEBI:28563"/>
        <dbReference type="ChEBI" id="CHEBI:59087"/>
        <dbReference type="ChEBI" id="CHEBI:60628"/>
        <dbReference type="EC" id="3.2.1.113"/>
    </reaction>
</comment>
<feature type="active site" description="Proton donor" evidence="10">
    <location>
        <position position="429"/>
    </location>
</feature>
<dbReference type="PANTHER" id="PTHR11742:SF55">
    <property type="entry name" value="ENDOPLASMIC RETICULUM MANNOSYL-OLIGOSACCHARIDE 1,2-ALPHA-MANNOSIDASE"/>
    <property type="match status" value="1"/>
</dbReference>
<dbReference type="InterPro" id="IPR001382">
    <property type="entry name" value="Glyco_hydro_47"/>
</dbReference>
<keyword evidence="13" id="KW-0326">Glycosidase</keyword>
<evidence type="ECO:0000256" key="9">
    <source>
        <dbReference type="ARBA" id="ARBA00048605"/>
    </source>
</evidence>
<accession>A0AAV2YS63</accession>
<dbReference type="Pfam" id="PF01532">
    <property type="entry name" value="Glyco_hydro_47"/>
    <property type="match status" value="2"/>
</dbReference>
<dbReference type="Gene3D" id="1.50.10.10">
    <property type="match status" value="2"/>
</dbReference>
<dbReference type="Proteomes" id="UP001146120">
    <property type="component" value="Unassembled WGS sequence"/>
</dbReference>
<evidence type="ECO:0000256" key="12">
    <source>
        <dbReference type="PIRSR" id="PIRSR601382-3"/>
    </source>
</evidence>
<gene>
    <name evidence="15" type="ORF">N0F65_001250</name>
</gene>
<feature type="active site" description="Proton donor" evidence="10">
    <location>
        <position position="166"/>
    </location>
</feature>
<keyword evidence="5 13" id="KW-0378">Hydrolase</keyword>
<evidence type="ECO:0000256" key="10">
    <source>
        <dbReference type="PIRSR" id="PIRSR601382-1"/>
    </source>
</evidence>
<reference evidence="15" key="2">
    <citation type="journal article" date="2023" name="Microbiol Resour">
        <title>Decontamination and Annotation of the Draft Genome Sequence of the Oomycete Lagenidium giganteum ARSEF 373.</title>
        <authorList>
            <person name="Morgan W.R."/>
            <person name="Tartar A."/>
        </authorList>
    </citation>
    <scope>NUCLEOTIDE SEQUENCE</scope>
    <source>
        <strain evidence="15">ARSEF 373</strain>
    </source>
</reference>
<dbReference type="InterPro" id="IPR012341">
    <property type="entry name" value="6hp_glycosidase-like_sf"/>
</dbReference>
<evidence type="ECO:0000256" key="11">
    <source>
        <dbReference type="PIRSR" id="PIRSR601382-2"/>
    </source>
</evidence>
<feature type="binding site" evidence="11">
    <location>
        <position position="546"/>
    </location>
    <ligand>
        <name>Ca(2+)</name>
        <dbReference type="ChEBI" id="CHEBI:29108"/>
    </ligand>
</feature>
<dbReference type="GO" id="GO:0016020">
    <property type="term" value="C:membrane"/>
    <property type="evidence" value="ECO:0007669"/>
    <property type="project" value="InterPro"/>
</dbReference>
<evidence type="ECO:0000256" key="6">
    <source>
        <dbReference type="ARBA" id="ARBA00022837"/>
    </source>
</evidence>
<evidence type="ECO:0000256" key="4">
    <source>
        <dbReference type="ARBA" id="ARBA00022723"/>
    </source>
</evidence>
<evidence type="ECO:0000313" key="16">
    <source>
        <dbReference type="Proteomes" id="UP001146120"/>
    </source>
</evidence>
<dbReference type="InterPro" id="IPR050749">
    <property type="entry name" value="Glycosyl_Hydrolase_47"/>
</dbReference>
<dbReference type="GO" id="GO:0004571">
    <property type="term" value="F:mannosyl-oligosaccharide 1,2-alpha-mannosidase activity"/>
    <property type="evidence" value="ECO:0007669"/>
    <property type="project" value="UniProtKB-EC"/>
</dbReference>